<protein>
    <recommendedName>
        <fullName evidence="12">Cation efflux protein cytoplasmic domain-containing protein</fullName>
    </recommendedName>
</protein>
<dbReference type="EMBL" id="JAEPRB010000363">
    <property type="protein sequence ID" value="KAG2216756.1"/>
    <property type="molecule type" value="Genomic_DNA"/>
</dbReference>
<dbReference type="GO" id="GO:0008324">
    <property type="term" value="F:monoatomic cation transmembrane transporter activity"/>
    <property type="evidence" value="ECO:0007669"/>
    <property type="project" value="InterPro"/>
</dbReference>
<dbReference type="Pfam" id="PF01545">
    <property type="entry name" value="Cation_efflux"/>
    <property type="match status" value="1"/>
</dbReference>
<keyword evidence="4 7" id="KW-1133">Transmembrane helix</keyword>
<dbReference type="Gene3D" id="3.30.70.1350">
    <property type="entry name" value="Cation efflux protein, cytoplasmic domain"/>
    <property type="match status" value="1"/>
</dbReference>
<dbReference type="SUPFAM" id="SSF161111">
    <property type="entry name" value="Cation efflux protein transmembrane domain-like"/>
    <property type="match status" value="1"/>
</dbReference>
<comment type="caution">
    <text evidence="10">The sequence shown here is derived from an EMBL/GenBank/DDBJ whole genome shotgun (WGS) entry which is preliminary data.</text>
</comment>
<accession>A0A8H7VB62</accession>
<feature type="transmembrane region" description="Helical" evidence="7">
    <location>
        <begin position="161"/>
        <end position="187"/>
    </location>
</feature>
<dbReference type="InterPro" id="IPR050291">
    <property type="entry name" value="CDF_Transporter"/>
</dbReference>
<evidence type="ECO:0000259" key="9">
    <source>
        <dbReference type="Pfam" id="PF16916"/>
    </source>
</evidence>
<dbReference type="GO" id="GO:0098771">
    <property type="term" value="P:inorganic ion homeostasis"/>
    <property type="evidence" value="ECO:0007669"/>
    <property type="project" value="UniProtKB-ARBA"/>
</dbReference>
<evidence type="ECO:0000313" key="10">
    <source>
        <dbReference type="EMBL" id="KAG2216756.1"/>
    </source>
</evidence>
<evidence type="ECO:0000313" key="11">
    <source>
        <dbReference type="Proteomes" id="UP000646827"/>
    </source>
</evidence>
<feature type="region of interest" description="Disordered" evidence="6">
    <location>
        <begin position="1"/>
        <end position="21"/>
    </location>
</feature>
<dbReference type="GO" id="GO:0030003">
    <property type="term" value="P:intracellular monoatomic cation homeostasis"/>
    <property type="evidence" value="ECO:0007669"/>
    <property type="project" value="UniProtKB-ARBA"/>
</dbReference>
<dbReference type="Pfam" id="PF16916">
    <property type="entry name" value="ZT_dimer"/>
    <property type="match status" value="1"/>
</dbReference>
<dbReference type="PANTHER" id="PTHR43840:SF4">
    <property type="entry name" value="CDF DIVALENT METAL CATION TRANSPORTER (EUROFUNG)"/>
    <property type="match status" value="1"/>
</dbReference>
<feature type="transmembrane region" description="Helical" evidence="7">
    <location>
        <begin position="235"/>
        <end position="253"/>
    </location>
</feature>
<proteinExistence type="predicted"/>
<evidence type="ECO:0000256" key="5">
    <source>
        <dbReference type="ARBA" id="ARBA00023136"/>
    </source>
</evidence>
<evidence type="ECO:0000256" key="6">
    <source>
        <dbReference type="SAM" id="MobiDB-lite"/>
    </source>
</evidence>
<dbReference type="SUPFAM" id="SSF160240">
    <property type="entry name" value="Cation efflux protein cytoplasmic domain-like"/>
    <property type="match status" value="1"/>
</dbReference>
<comment type="subcellular location">
    <subcellularLocation>
        <location evidence="1">Membrane</location>
        <topology evidence="1">Multi-pass membrane protein</topology>
    </subcellularLocation>
</comment>
<evidence type="ECO:0000256" key="3">
    <source>
        <dbReference type="ARBA" id="ARBA00022692"/>
    </source>
</evidence>
<name>A0A8H7VB62_9FUNG</name>
<feature type="domain" description="Cation efflux protein cytoplasmic" evidence="9">
    <location>
        <begin position="373"/>
        <end position="442"/>
    </location>
</feature>
<dbReference type="InterPro" id="IPR058533">
    <property type="entry name" value="Cation_efflux_TM"/>
</dbReference>
<keyword evidence="2" id="KW-0813">Transport</keyword>
<feature type="transmembrane region" description="Helical" evidence="7">
    <location>
        <begin position="193"/>
        <end position="214"/>
    </location>
</feature>
<dbReference type="AlphaFoldDB" id="A0A8H7VB62"/>
<evidence type="ECO:0008006" key="12">
    <source>
        <dbReference type="Google" id="ProtNLM"/>
    </source>
</evidence>
<dbReference type="InterPro" id="IPR036837">
    <property type="entry name" value="Cation_efflux_CTD_sf"/>
</dbReference>
<dbReference type="NCBIfam" id="TIGR01297">
    <property type="entry name" value="CDF"/>
    <property type="match status" value="1"/>
</dbReference>
<dbReference type="GO" id="GO:0016020">
    <property type="term" value="C:membrane"/>
    <property type="evidence" value="ECO:0007669"/>
    <property type="project" value="UniProtKB-SubCell"/>
</dbReference>
<keyword evidence="11" id="KW-1185">Reference proteome</keyword>
<dbReference type="InterPro" id="IPR027469">
    <property type="entry name" value="Cation_efflux_TMD_sf"/>
</dbReference>
<evidence type="ECO:0000256" key="2">
    <source>
        <dbReference type="ARBA" id="ARBA00022448"/>
    </source>
</evidence>
<sequence length="459" mass="52176">MSFPSPIPTVDTVESSGRSFRSRRSLQSLATSALPPPVHFSSLRIPEEQLQAIKNKRVRQFYEHQNEMIDRFMEVDHVVEALKQGEDPEEYIHHRQELEEQQAYGATQHPGRRHSTSSSMNNNRFIPSVLEDEEATVNQPLIERPKNPGVYKKKKDGTSQWVIQLAINLSFVANFILFGSKFILAIYAGSMAILASAFESFLDLLSNAIIFFTVRIMKKQDYYKYPVGKSRMEPLGIIVFAVIITTSFSQVLLTSIQRLTDPEKNAEPIDLSVTGIIILIVNIVIKGALWFWCWTIKDSSSVQALAQDHENDVVFNIASTIFPVLAVWAKLPWLDPVGAILLSIYIIYEWMVLLLDNIQRLTGHAASTDDLKQLTYMAYRFSHKITAVDTVRAYYVGDRLLVEVDIVLPPDCPLREAHDVGEALQDALEMMSNVERAFVHLDYTGVHEIEHRKCTTHIE</sequence>
<evidence type="ECO:0000256" key="1">
    <source>
        <dbReference type="ARBA" id="ARBA00004141"/>
    </source>
</evidence>
<keyword evidence="5 7" id="KW-0472">Membrane</keyword>
<feature type="transmembrane region" description="Helical" evidence="7">
    <location>
        <begin position="273"/>
        <end position="292"/>
    </location>
</feature>
<keyword evidence="3 7" id="KW-0812">Transmembrane</keyword>
<dbReference type="FunFam" id="1.20.1510.10:FF:000005">
    <property type="entry name" value="Putative Cation diffusion facilitator 1"/>
    <property type="match status" value="1"/>
</dbReference>
<organism evidence="10 11">
    <name type="scientific">Circinella minor</name>
    <dbReference type="NCBI Taxonomy" id="1195481"/>
    <lineage>
        <taxon>Eukaryota</taxon>
        <taxon>Fungi</taxon>
        <taxon>Fungi incertae sedis</taxon>
        <taxon>Mucoromycota</taxon>
        <taxon>Mucoromycotina</taxon>
        <taxon>Mucoromycetes</taxon>
        <taxon>Mucorales</taxon>
        <taxon>Lichtheimiaceae</taxon>
        <taxon>Circinella</taxon>
    </lineage>
</organism>
<dbReference type="InterPro" id="IPR002524">
    <property type="entry name" value="Cation_efflux"/>
</dbReference>
<dbReference type="Gene3D" id="1.20.1510.10">
    <property type="entry name" value="Cation efflux protein transmembrane domain"/>
    <property type="match status" value="1"/>
</dbReference>
<evidence type="ECO:0000259" key="8">
    <source>
        <dbReference type="Pfam" id="PF01545"/>
    </source>
</evidence>
<evidence type="ECO:0000256" key="7">
    <source>
        <dbReference type="SAM" id="Phobius"/>
    </source>
</evidence>
<evidence type="ECO:0000256" key="4">
    <source>
        <dbReference type="ARBA" id="ARBA00022989"/>
    </source>
</evidence>
<reference evidence="10 11" key="1">
    <citation type="submission" date="2020-12" db="EMBL/GenBank/DDBJ databases">
        <title>Metabolic potential, ecology and presence of endohyphal bacteria is reflected in genomic diversity of Mucoromycotina.</title>
        <authorList>
            <person name="Muszewska A."/>
            <person name="Okrasinska A."/>
            <person name="Steczkiewicz K."/>
            <person name="Drgas O."/>
            <person name="Orlowska M."/>
            <person name="Perlinska-Lenart U."/>
            <person name="Aleksandrzak-Piekarczyk T."/>
            <person name="Szatraj K."/>
            <person name="Zielenkiewicz U."/>
            <person name="Pilsyk S."/>
            <person name="Malc E."/>
            <person name="Mieczkowski P."/>
            <person name="Kruszewska J.S."/>
            <person name="Biernat P."/>
            <person name="Pawlowska J."/>
        </authorList>
    </citation>
    <scope>NUCLEOTIDE SEQUENCE [LARGE SCALE GENOMIC DNA]</scope>
    <source>
        <strain evidence="10 11">CBS 142.35</strain>
    </source>
</reference>
<dbReference type="InterPro" id="IPR027470">
    <property type="entry name" value="Cation_efflux_CTD"/>
</dbReference>
<feature type="transmembrane region" description="Helical" evidence="7">
    <location>
        <begin position="313"/>
        <end position="331"/>
    </location>
</feature>
<dbReference type="PANTHER" id="PTHR43840">
    <property type="entry name" value="MITOCHONDRIAL METAL TRANSPORTER 1-RELATED"/>
    <property type="match status" value="1"/>
</dbReference>
<feature type="transmembrane region" description="Helical" evidence="7">
    <location>
        <begin position="337"/>
        <end position="355"/>
    </location>
</feature>
<dbReference type="Proteomes" id="UP000646827">
    <property type="component" value="Unassembled WGS sequence"/>
</dbReference>
<gene>
    <name evidence="10" type="ORF">INT45_010798</name>
</gene>
<feature type="domain" description="Cation efflux protein transmembrane" evidence="8">
    <location>
        <begin position="169"/>
        <end position="361"/>
    </location>
</feature>
<dbReference type="OrthoDB" id="78296at2759"/>